<dbReference type="InterPro" id="IPR036097">
    <property type="entry name" value="HisK_dim/P_sf"/>
</dbReference>
<evidence type="ECO:0000256" key="6">
    <source>
        <dbReference type="ARBA" id="ARBA00023012"/>
    </source>
</evidence>
<dbReference type="PROSITE" id="PS50113">
    <property type="entry name" value="PAC"/>
    <property type="match status" value="1"/>
</dbReference>
<dbReference type="GO" id="GO:0000155">
    <property type="term" value="F:phosphorelay sensor kinase activity"/>
    <property type="evidence" value="ECO:0007669"/>
    <property type="project" value="InterPro"/>
</dbReference>
<evidence type="ECO:0000256" key="7">
    <source>
        <dbReference type="SAM" id="Coils"/>
    </source>
</evidence>
<evidence type="ECO:0000256" key="4">
    <source>
        <dbReference type="ARBA" id="ARBA00022679"/>
    </source>
</evidence>
<dbReference type="InterPro" id="IPR000014">
    <property type="entry name" value="PAS"/>
</dbReference>
<dbReference type="PANTHER" id="PTHR43711">
    <property type="entry name" value="TWO-COMPONENT HISTIDINE KINASE"/>
    <property type="match status" value="1"/>
</dbReference>
<dbReference type="Proteomes" id="UP000480684">
    <property type="component" value="Unassembled WGS sequence"/>
</dbReference>
<feature type="coiled-coil region" evidence="7">
    <location>
        <begin position="440"/>
        <end position="467"/>
    </location>
</feature>
<feature type="domain" description="Histidine kinase" evidence="9">
    <location>
        <begin position="474"/>
        <end position="687"/>
    </location>
</feature>
<evidence type="ECO:0000313" key="11">
    <source>
        <dbReference type="EMBL" id="NFV80871.1"/>
    </source>
</evidence>
<keyword evidence="12" id="KW-1185">Reference proteome</keyword>
<dbReference type="CDD" id="cd12914">
    <property type="entry name" value="PDC1_DGC_like"/>
    <property type="match status" value="1"/>
</dbReference>
<dbReference type="Pfam" id="PF08447">
    <property type="entry name" value="PAS_3"/>
    <property type="match status" value="1"/>
</dbReference>
<dbReference type="SUPFAM" id="SSF55874">
    <property type="entry name" value="ATPase domain of HSP90 chaperone/DNA topoisomerase II/histidine kinase"/>
    <property type="match status" value="1"/>
</dbReference>
<keyword evidence="6" id="KW-0902">Two-component regulatory system</keyword>
<dbReference type="InterPro" id="IPR003594">
    <property type="entry name" value="HATPase_dom"/>
</dbReference>
<dbReference type="Pfam" id="PF00512">
    <property type="entry name" value="HisKA"/>
    <property type="match status" value="1"/>
</dbReference>
<dbReference type="InterPro" id="IPR050736">
    <property type="entry name" value="Sensor_HK_Regulatory"/>
</dbReference>
<organism evidence="11 12">
    <name type="scientific">Magnetospirillum aberrantis SpK</name>
    <dbReference type="NCBI Taxonomy" id="908842"/>
    <lineage>
        <taxon>Bacteria</taxon>
        <taxon>Pseudomonadati</taxon>
        <taxon>Pseudomonadota</taxon>
        <taxon>Alphaproteobacteria</taxon>
        <taxon>Rhodospirillales</taxon>
        <taxon>Rhodospirillaceae</taxon>
        <taxon>Magnetospirillum</taxon>
    </lineage>
</organism>
<protein>
    <recommendedName>
        <fullName evidence="2">histidine kinase</fullName>
        <ecNumber evidence="2">2.7.13.3</ecNumber>
    </recommendedName>
</protein>
<keyword evidence="8" id="KW-0812">Transmembrane</keyword>
<dbReference type="InterPro" id="IPR005467">
    <property type="entry name" value="His_kinase_dom"/>
</dbReference>
<evidence type="ECO:0000256" key="5">
    <source>
        <dbReference type="ARBA" id="ARBA00022777"/>
    </source>
</evidence>
<accession>A0A7C9V007</accession>
<comment type="caution">
    <text evidence="11">The sequence shown here is derived from an EMBL/GenBank/DDBJ whole genome shotgun (WGS) entry which is preliminary data.</text>
</comment>
<dbReference type="SUPFAM" id="SSF55785">
    <property type="entry name" value="PYP-like sensor domain (PAS domain)"/>
    <property type="match status" value="1"/>
</dbReference>
<keyword evidence="8" id="KW-0472">Membrane</keyword>
<dbReference type="InterPro" id="IPR035965">
    <property type="entry name" value="PAS-like_dom_sf"/>
</dbReference>
<dbReference type="SUPFAM" id="SSF47384">
    <property type="entry name" value="Homodimeric domain of signal transducing histidine kinase"/>
    <property type="match status" value="1"/>
</dbReference>
<dbReference type="InterPro" id="IPR003661">
    <property type="entry name" value="HisK_dim/P_dom"/>
</dbReference>
<dbReference type="SMART" id="SM00388">
    <property type="entry name" value="HisKA"/>
    <property type="match status" value="1"/>
</dbReference>
<gene>
    <name evidence="11" type="ORF">G4223_12190</name>
</gene>
<dbReference type="Gene3D" id="1.10.287.130">
    <property type="match status" value="1"/>
</dbReference>
<evidence type="ECO:0000313" key="12">
    <source>
        <dbReference type="Proteomes" id="UP000480684"/>
    </source>
</evidence>
<proteinExistence type="predicted"/>
<keyword evidence="3" id="KW-0597">Phosphoprotein</keyword>
<dbReference type="SMART" id="SM00387">
    <property type="entry name" value="HATPase_c"/>
    <property type="match status" value="1"/>
</dbReference>
<dbReference type="InterPro" id="IPR004358">
    <property type="entry name" value="Sig_transdc_His_kin-like_C"/>
</dbReference>
<dbReference type="PANTHER" id="PTHR43711:SF1">
    <property type="entry name" value="HISTIDINE KINASE 1"/>
    <property type="match status" value="1"/>
</dbReference>
<feature type="transmembrane region" description="Helical" evidence="8">
    <location>
        <begin position="292"/>
        <end position="310"/>
    </location>
</feature>
<dbReference type="InterPro" id="IPR054327">
    <property type="entry name" value="His-kinase-like_sensor"/>
</dbReference>
<name>A0A7C9V007_9PROT</name>
<dbReference type="CDD" id="cd12915">
    <property type="entry name" value="PDC2_DGC_like"/>
    <property type="match status" value="1"/>
</dbReference>
<dbReference type="InterPro" id="IPR013655">
    <property type="entry name" value="PAS_fold_3"/>
</dbReference>
<evidence type="ECO:0000256" key="8">
    <source>
        <dbReference type="SAM" id="Phobius"/>
    </source>
</evidence>
<dbReference type="FunFam" id="3.30.565.10:FF:000049">
    <property type="entry name" value="Two-component sensor histidine kinase"/>
    <property type="match status" value="1"/>
</dbReference>
<dbReference type="AlphaFoldDB" id="A0A7C9V007"/>
<keyword evidence="5" id="KW-0418">Kinase</keyword>
<keyword evidence="7" id="KW-0175">Coiled coil</keyword>
<evidence type="ECO:0000259" key="10">
    <source>
        <dbReference type="PROSITE" id="PS50113"/>
    </source>
</evidence>
<feature type="transmembrane region" description="Helical" evidence="8">
    <location>
        <begin position="12"/>
        <end position="33"/>
    </location>
</feature>
<dbReference type="Gene3D" id="3.30.565.10">
    <property type="entry name" value="Histidine kinase-like ATPase, C-terminal domain"/>
    <property type="match status" value="1"/>
</dbReference>
<dbReference type="Gene3D" id="3.30.450.20">
    <property type="entry name" value="PAS domain"/>
    <property type="match status" value="3"/>
</dbReference>
<dbReference type="PRINTS" id="PR00344">
    <property type="entry name" value="BCTRLSENSOR"/>
</dbReference>
<keyword evidence="4" id="KW-0808">Transferase</keyword>
<dbReference type="Gene3D" id="2.10.70.100">
    <property type="match status" value="1"/>
</dbReference>
<dbReference type="Pfam" id="PF22588">
    <property type="entry name" value="dCache_1_like"/>
    <property type="match status" value="1"/>
</dbReference>
<evidence type="ECO:0000259" key="9">
    <source>
        <dbReference type="PROSITE" id="PS50109"/>
    </source>
</evidence>
<keyword evidence="8" id="KW-1133">Transmembrane helix</keyword>
<dbReference type="InterPro" id="IPR000700">
    <property type="entry name" value="PAS-assoc_C"/>
</dbReference>
<evidence type="ECO:0000256" key="2">
    <source>
        <dbReference type="ARBA" id="ARBA00012438"/>
    </source>
</evidence>
<evidence type="ECO:0000256" key="3">
    <source>
        <dbReference type="ARBA" id="ARBA00022553"/>
    </source>
</evidence>
<feature type="domain" description="PAC" evidence="10">
    <location>
        <begin position="397"/>
        <end position="449"/>
    </location>
</feature>
<evidence type="ECO:0000256" key="1">
    <source>
        <dbReference type="ARBA" id="ARBA00000085"/>
    </source>
</evidence>
<dbReference type="RefSeq" id="WP_163679872.1">
    <property type="nucleotide sequence ID" value="NZ_JAAIYP010000038.1"/>
</dbReference>
<comment type="catalytic activity">
    <reaction evidence="1">
        <text>ATP + protein L-histidine = ADP + protein N-phospho-L-histidine.</text>
        <dbReference type="EC" id="2.7.13.3"/>
    </reaction>
</comment>
<dbReference type="CDD" id="cd00082">
    <property type="entry name" value="HisKA"/>
    <property type="match status" value="1"/>
</dbReference>
<dbReference type="Pfam" id="PF02518">
    <property type="entry name" value="HATPase_c"/>
    <property type="match status" value="1"/>
</dbReference>
<reference evidence="11 12" key="1">
    <citation type="submission" date="2020-02" db="EMBL/GenBank/DDBJ databases">
        <authorList>
            <person name="Dziuba M."/>
            <person name="Kuznetsov B."/>
            <person name="Mardanov A."/>
            <person name="Ravin N."/>
            <person name="Grouzdev D."/>
        </authorList>
    </citation>
    <scope>NUCLEOTIDE SEQUENCE [LARGE SCALE GENOMIC DNA]</scope>
    <source>
        <strain evidence="11 12">SpK</strain>
    </source>
</reference>
<dbReference type="EC" id="2.7.13.3" evidence="2"/>
<sequence>MAQRSGAFRHLTLLWVFILSFDVYVGVGLWLSYRQAQQQARQSATSYVRLVEEQATASFDRANLVLRQVGALLSRDELRGGLALSPARRDEVQAAMSDIQKDGHGIVSMTVTDGKGRVVANSLGAAPGGSLGDRDYFLALRDGPTAGPVVSRLIRGRVSNKWGIQVARALRVDGRFAGMVVANVGLIEYLSPFWQSLLLPPSSVVSVRDLDHRLMVRSPLVEEMINEPVPSPEVEHAFAAGQNEGDYQRESPLDGISRVTAFRKLERYPLYATVALADRDTMATWRGNANRSVFFLVLITLGGVLSTVTLRRKGLLERQARENADKLAVALRAAHAVTWHWDVASDRLDWTGDVAALYGDGLPPVTFSDWLELLPAEDRRAVETEIERVRTTRSREYRIEYRLTDSSGRLRWMTGIGMVAFGAENAMRSAFGVNIDITAVKLAESELKLARDEALDAKAEAERASLARSKFLAAASHDLRQPVQSLLLLIEVMKIRLSGSPMEQVTAQMEHALDGLRLLLNSLLDMSKLDAGVVVPTMDRIDLGHLLGRLAEEYSIRAAEKGLAFRLVPTSRTLVSDAALLERLLRNLIENAIRYTPSGHIVVGCRRLGDELGVVVADTGIGIAGEQQEAVFEEFHQVANSARDRSQGLGLGLAIVRRLAGLLGGRVELVSELGRGCRFTVRLPLHPPPQAP</sequence>
<dbReference type="PROSITE" id="PS50109">
    <property type="entry name" value="HIS_KIN"/>
    <property type="match status" value="1"/>
</dbReference>
<dbReference type="EMBL" id="JAAIYP010000038">
    <property type="protein sequence ID" value="NFV80871.1"/>
    <property type="molecule type" value="Genomic_DNA"/>
</dbReference>
<dbReference type="InterPro" id="IPR036890">
    <property type="entry name" value="HATPase_C_sf"/>
</dbReference>
<dbReference type="NCBIfam" id="TIGR00229">
    <property type="entry name" value="sensory_box"/>
    <property type="match status" value="1"/>
</dbReference>